<keyword evidence="10" id="KW-1185">Reference proteome</keyword>
<sequence length="787" mass="82511">MAAEPTTRDAGATASTSPASAAQTPIEAPKIPAGGPWHAPTHAAPPAPPKAEASAPAPAAPVDSRPAAPAPVAAPTAPPAPVRKPSKPSSHANRAKNVALAALTGGSIGLPAQETPAPGFLPAGGGARKVIPELVLPFPLPCEEDVTEDADMELGSSVVCLQALRQTRMMHMLQILPPYSHRQRAGMEFYEVVPPQLLPGIQARAAHTLVSLGRADVQVGPMTYYGVRFWHLRPTTVPMARAPRPMRPPVAQAPGPVAQGAGPSVAPPGASAPNQAPQVPPQPQPQAPQPQAPPPQAPPPQAPPPLDAGFVARLQQRAERDPHLQHLLQLARAGQLPEQGMIQLNAILASLMTPPVPPPEERAPPVVLVEFPENPSVQLVLPLWHAAVERQHVDGKASCVLLSFFAPAIGSKAAGDSGKDEAQAAVDGMLVRDMSHVQSAPPPDAPPIKEEAAPTEPPEPEPKRRRPGTRGKSAKADKPGTKAPPPPPPRNHELFPLTWRITSDYSIDERLWDCLGRVPGCLTNGAWASPGDERVFAAIKASFAQRKRTMPALHRLPPRLKATDIPPGLVDHVQDRYAMRMAVYTHRPQPKRKVAMLSDTKEASHARSMEPTPRAPLVGEDGAKPKRKRHVATHNPDGSIKSCGACGKTKTPMWRRGPKGPSQLCNACGAKWKAGRLIVPDVPPPPILNDVLPVRHVKPPMPSIPPSGAPGVHGPPMMPVPQVPPSTSAPFLPPVRAAQASDGAPRPPAPAQPATPVAALDAQPAPAAASAPPEAPPAPPPAPSQIP</sequence>
<protein>
    <recommendedName>
        <fullName evidence="8">GATA-type domain-containing protein</fullName>
    </recommendedName>
</protein>
<evidence type="ECO:0000256" key="2">
    <source>
        <dbReference type="ARBA" id="ARBA00022771"/>
    </source>
</evidence>
<accession>A0AAF0ITS9</accession>
<feature type="region of interest" description="Disordered" evidence="7">
    <location>
        <begin position="1"/>
        <end position="93"/>
    </location>
</feature>
<feature type="compositionally biased region" description="Low complexity" evidence="7">
    <location>
        <begin position="754"/>
        <end position="772"/>
    </location>
</feature>
<keyword evidence="1" id="KW-0479">Metal-binding</keyword>
<evidence type="ECO:0000313" key="10">
    <source>
        <dbReference type="Proteomes" id="UP001220961"/>
    </source>
</evidence>
<feature type="region of interest" description="Disordered" evidence="7">
    <location>
        <begin position="436"/>
        <end position="494"/>
    </location>
</feature>
<feature type="compositionally biased region" description="Pro residues" evidence="7">
    <location>
        <begin position="773"/>
        <end position="787"/>
    </location>
</feature>
<feature type="compositionally biased region" description="Pro residues" evidence="7">
    <location>
        <begin position="278"/>
        <end position="306"/>
    </location>
</feature>
<dbReference type="GO" id="GO:0006355">
    <property type="term" value="P:regulation of DNA-templated transcription"/>
    <property type="evidence" value="ECO:0007669"/>
    <property type="project" value="InterPro"/>
</dbReference>
<keyword evidence="4" id="KW-0805">Transcription regulation</keyword>
<dbReference type="Pfam" id="PF00320">
    <property type="entry name" value="GATA"/>
    <property type="match status" value="1"/>
</dbReference>
<keyword evidence="3" id="KW-0862">Zinc</keyword>
<keyword evidence="2 6" id="KW-0863">Zinc-finger</keyword>
<dbReference type="SUPFAM" id="SSF57716">
    <property type="entry name" value="Glucocorticoid receptor-like (DNA-binding domain)"/>
    <property type="match status" value="1"/>
</dbReference>
<evidence type="ECO:0000256" key="4">
    <source>
        <dbReference type="ARBA" id="ARBA00023015"/>
    </source>
</evidence>
<organism evidence="9 10">
    <name type="scientific">Malassezia caprae</name>
    <dbReference type="NCBI Taxonomy" id="1381934"/>
    <lineage>
        <taxon>Eukaryota</taxon>
        <taxon>Fungi</taxon>
        <taxon>Dikarya</taxon>
        <taxon>Basidiomycota</taxon>
        <taxon>Ustilaginomycotina</taxon>
        <taxon>Malasseziomycetes</taxon>
        <taxon>Malasseziales</taxon>
        <taxon>Malasseziaceae</taxon>
        <taxon>Malassezia</taxon>
    </lineage>
</organism>
<evidence type="ECO:0000256" key="1">
    <source>
        <dbReference type="ARBA" id="ARBA00022723"/>
    </source>
</evidence>
<dbReference type="Proteomes" id="UP001220961">
    <property type="component" value="Chromosome 1"/>
</dbReference>
<dbReference type="InterPro" id="IPR000679">
    <property type="entry name" value="Znf_GATA"/>
</dbReference>
<feature type="domain" description="GATA-type" evidence="8">
    <location>
        <begin position="641"/>
        <end position="695"/>
    </location>
</feature>
<feature type="region of interest" description="Disordered" evidence="7">
    <location>
        <begin position="601"/>
        <end position="636"/>
    </location>
</feature>
<evidence type="ECO:0000259" key="8">
    <source>
        <dbReference type="PROSITE" id="PS50114"/>
    </source>
</evidence>
<evidence type="ECO:0000256" key="6">
    <source>
        <dbReference type="PROSITE-ProRule" id="PRU00094"/>
    </source>
</evidence>
<dbReference type="GO" id="GO:0008270">
    <property type="term" value="F:zinc ion binding"/>
    <property type="evidence" value="ECO:0007669"/>
    <property type="project" value="UniProtKB-KW"/>
</dbReference>
<feature type="compositionally biased region" description="Basic residues" evidence="7">
    <location>
        <begin position="463"/>
        <end position="473"/>
    </location>
</feature>
<feature type="compositionally biased region" description="Low complexity" evidence="7">
    <location>
        <begin position="32"/>
        <end position="42"/>
    </location>
</feature>
<dbReference type="GO" id="GO:0043565">
    <property type="term" value="F:sequence-specific DNA binding"/>
    <property type="evidence" value="ECO:0007669"/>
    <property type="project" value="InterPro"/>
</dbReference>
<evidence type="ECO:0000256" key="7">
    <source>
        <dbReference type="SAM" id="MobiDB-lite"/>
    </source>
</evidence>
<evidence type="ECO:0000256" key="5">
    <source>
        <dbReference type="ARBA" id="ARBA00023163"/>
    </source>
</evidence>
<dbReference type="AlphaFoldDB" id="A0AAF0ITS9"/>
<keyword evidence="5" id="KW-0804">Transcription</keyword>
<evidence type="ECO:0000313" key="9">
    <source>
        <dbReference type="EMBL" id="WFD18159.1"/>
    </source>
</evidence>
<feature type="region of interest" description="Disordered" evidence="7">
    <location>
        <begin position="241"/>
        <end position="307"/>
    </location>
</feature>
<dbReference type="PANTHER" id="PTHR47172:SF24">
    <property type="entry name" value="GATA ZINC FINGER DOMAIN-CONTAINING PROTEIN 14-RELATED"/>
    <property type="match status" value="1"/>
</dbReference>
<feature type="region of interest" description="Disordered" evidence="7">
    <location>
        <begin position="702"/>
        <end position="787"/>
    </location>
</feature>
<gene>
    <name evidence="9" type="ORF">MCAP1_000367</name>
</gene>
<reference evidence="9" key="1">
    <citation type="submission" date="2023-03" db="EMBL/GenBank/DDBJ databases">
        <title>Mating type loci evolution in Malassezia.</title>
        <authorList>
            <person name="Coelho M.A."/>
        </authorList>
    </citation>
    <scope>NUCLEOTIDE SEQUENCE</scope>
    <source>
        <strain evidence="9">CBS 10434</strain>
    </source>
</reference>
<name>A0AAF0ITS9_9BASI</name>
<dbReference type="InterPro" id="IPR013088">
    <property type="entry name" value="Znf_NHR/GATA"/>
</dbReference>
<dbReference type="Gene3D" id="3.30.50.10">
    <property type="entry name" value="Erythroid Transcription Factor GATA-1, subunit A"/>
    <property type="match status" value="1"/>
</dbReference>
<dbReference type="PANTHER" id="PTHR47172">
    <property type="entry name" value="OS01G0976800 PROTEIN"/>
    <property type="match status" value="1"/>
</dbReference>
<feature type="compositionally biased region" description="Low complexity" evidence="7">
    <location>
        <begin position="50"/>
        <end position="75"/>
    </location>
</feature>
<dbReference type="SMART" id="SM00401">
    <property type="entry name" value="ZnF_GATA"/>
    <property type="match status" value="1"/>
</dbReference>
<feature type="compositionally biased region" description="Low complexity" evidence="7">
    <location>
        <begin position="241"/>
        <end position="277"/>
    </location>
</feature>
<dbReference type="EMBL" id="CP119908">
    <property type="protein sequence ID" value="WFD18159.1"/>
    <property type="molecule type" value="Genomic_DNA"/>
</dbReference>
<feature type="compositionally biased region" description="Low complexity" evidence="7">
    <location>
        <begin position="10"/>
        <end position="24"/>
    </location>
</feature>
<evidence type="ECO:0000256" key="3">
    <source>
        <dbReference type="ARBA" id="ARBA00022833"/>
    </source>
</evidence>
<proteinExistence type="predicted"/>
<dbReference type="CDD" id="cd00202">
    <property type="entry name" value="ZnF_GATA"/>
    <property type="match status" value="1"/>
</dbReference>
<dbReference type="PROSITE" id="PS50114">
    <property type="entry name" value="GATA_ZN_FINGER_2"/>
    <property type="match status" value="1"/>
</dbReference>